<evidence type="ECO:0000256" key="1">
    <source>
        <dbReference type="SAM" id="SignalP"/>
    </source>
</evidence>
<accession>D1FPY7</accession>
<dbReference type="EMBL" id="EZ419887">
    <property type="protein sequence ID" value="ACZ28242.1"/>
    <property type="molecule type" value="mRNA"/>
</dbReference>
<sequence>MQYLKLVNCVAVVCIFLFFLDSTMATPLGPTVKVPSLSSAAKTSATKTSFASKSMTPKQLRLERIKNNPKAKLLRADAIKLPDRADIIKSIKF</sequence>
<organism evidence="2">
    <name type="scientific">Simulium nigrimanum</name>
    <name type="common">Black fly</name>
    <dbReference type="NCBI Taxonomy" id="683695"/>
    <lineage>
        <taxon>Eukaryota</taxon>
        <taxon>Metazoa</taxon>
        <taxon>Ecdysozoa</taxon>
        <taxon>Arthropoda</taxon>
        <taxon>Hexapoda</taxon>
        <taxon>Insecta</taxon>
        <taxon>Pterygota</taxon>
        <taxon>Neoptera</taxon>
        <taxon>Endopterygota</taxon>
        <taxon>Diptera</taxon>
        <taxon>Nematocera</taxon>
        <taxon>Chironomoidea</taxon>
        <taxon>Simuliidae</taxon>
        <taxon>Simulium</taxon>
    </lineage>
</organism>
<evidence type="ECO:0000313" key="2">
    <source>
        <dbReference type="EMBL" id="ACZ28242.1"/>
    </source>
</evidence>
<keyword evidence="1" id="KW-0732">Signal</keyword>
<dbReference type="AlphaFoldDB" id="D1FPY7"/>
<feature type="chain" id="PRO_5003021790" evidence="1">
    <location>
        <begin position="26"/>
        <end position="93"/>
    </location>
</feature>
<reference evidence="2" key="1">
    <citation type="submission" date="2009-10" db="EMBL/GenBank/DDBJ databases">
        <title>An Insight into the Sialotranscriptome of Simulium nigrimanum, a Black Fly Associated with Fogo Selvagem in South America.</title>
        <authorList>
            <person name="Ribeiro J.M.C."/>
            <person name="Valenzuela J.G."/>
            <person name="Pham V.M."/>
            <person name="Kleeman L."/>
            <person name="Barbian K.D."/>
            <person name="Favreau A.J."/>
            <person name="Eaton D.P."/>
            <person name="Aoki V."/>
            <person name="Hans-Filho G."/>
            <person name="Rivitti E.A."/>
            <person name="Diaz L.A."/>
        </authorList>
    </citation>
    <scope>NUCLEOTIDE SEQUENCE</scope>
    <source>
        <tissue evidence="2">Salivary glands</tissue>
    </source>
</reference>
<proteinExistence type="evidence at transcript level"/>
<name>D1FPY7_SIMNI</name>
<protein>
    <submittedName>
        <fullName evidence="2">Hypothetical secreted protein</fullName>
    </submittedName>
</protein>
<feature type="signal peptide" evidence="1">
    <location>
        <begin position="1"/>
        <end position="25"/>
    </location>
</feature>